<feature type="transmembrane region" description="Helical" evidence="1">
    <location>
        <begin position="7"/>
        <end position="28"/>
    </location>
</feature>
<proteinExistence type="predicted"/>
<name>A0A1Y0B2A6_9LAMI</name>
<organism evidence="2">
    <name type="scientific">Utricularia reniformis</name>
    <dbReference type="NCBI Taxonomy" id="192314"/>
    <lineage>
        <taxon>Eukaryota</taxon>
        <taxon>Viridiplantae</taxon>
        <taxon>Streptophyta</taxon>
        <taxon>Embryophyta</taxon>
        <taxon>Tracheophyta</taxon>
        <taxon>Spermatophyta</taxon>
        <taxon>Magnoliopsida</taxon>
        <taxon>eudicotyledons</taxon>
        <taxon>Gunneridae</taxon>
        <taxon>Pentapetalae</taxon>
        <taxon>asterids</taxon>
        <taxon>lamiids</taxon>
        <taxon>Lamiales</taxon>
        <taxon>Lentibulariaceae</taxon>
        <taxon>Utricularia</taxon>
    </lineage>
</organism>
<reference evidence="2" key="1">
    <citation type="submission" date="2017-03" db="EMBL/GenBank/DDBJ databases">
        <title>The mitochondrial genome of the carnivorous plant Utricularia reniformis (Lentibulariaceae): structure, comparative analysis and evolutionary landmarks.</title>
        <authorList>
            <person name="Silva S.R."/>
            <person name="Alvarenga D.O."/>
            <person name="Michael T.P."/>
            <person name="Miranda V.F.O."/>
            <person name="Varani A.M."/>
        </authorList>
    </citation>
    <scope>NUCLEOTIDE SEQUENCE</scope>
</reference>
<accession>A0A1Y0B2A6</accession>
<geneLocation type="mitochondrion" evidence="2"/>
<keyword evidence="1" id="KW-1133">Transmembrane helix</keyword>
<sequence length="80" mass="9336">MCLFLRLWIHFLQTLDFLLQLFFIYYFSKRNLSSSFRGSMQLRAEEQGVMLIAQYLPKAFVAALLTTPSSSRTKSILSSY</sequence>
<keyword evidence="1" id="KW-0472">Membrane</keyword>
<dbReference type="EMBL" id="KY774314">
    <property type="protein sequence ID" value="ART31576.1"/>
    <property type="molecule type" value="Genomic_DNA"/>
</dbReference>
<dbReference type="AlphaFoldDB" id="A0A1Y0B2A6"/>
<evidence type="ECO:0000313" key="2">
    <source>
        <dbReference type="EMBL" id="ART31576.1"/>
    </source>
</evidence>
<evidence type="ECO:0000256" key="1">
    <source>
        <dbReference type="SAM" id="Phobius"/>
    </source>
</evidence>
<gene>
    <name evidence="2" type="ORF">AEK19_MT1380</name>
</gene>
<keyword evidence="1" id="KW-0812">Transmembrane</keyword>
<protein>
    <submittedName>
        <fullName evidence="2">Uncharacterized protein</fullName>
    </submittedName>
</protein>
<keyword evidence="2" id="KW-0496">Mitochondrion</keyword>